<dbReference type="GO" id="GO:0009103">
    <property type="term" value="P:lipopolysaccharide biosynthetic process"/>
    <property type="evidence" value="ECO:0007669"/>
    <property type="project" value="UniProtKB-ARBA"/>
</dbReference>
<evidence type="ECO:0000313" key="11">
    <source>
        <dbReference type="Proteomes" id="UP000751518"/>
    </source>
</evidence>
<sequence>MKISTAKLTTILLLLIVGLALGLRLFGVNWDQGHALHPDERAIVLATIPLSLDDPNPDFYNYGHLPIYTLKASSWLVGKISPEYAGYPGILIVGRMLSALFDTFTVCVIFLIGRKLKDEKLGLLAAFMYAIAVFPIQNAHFFIVDPILNLWITTSLLVAMHALERPTIKHYLLLGLLSGLAAATKFTGVLTLTIPFIVLCIELVRSVRSREITITRLAGLTGSGIFVLLTATTIFFVTQPFVLLNLATFWDKISLQLTMNSDPTIFPYTIQFINTTPYLHPLQGILVWGLGLPLGIICVLGFIYVLYLLYRYRDIKLMVTLLFGLIFFAILGRSAVKYMRYYLPLYALLSIFGAVLIRDLTAAVKNKTMRMIVLSTTLIVGSCWTIMFMRIYQTPNTRVAATDWINQNLPYNSTILTEHWDDVIPLQNLNGFSISQLEVYLPDTPSKWNKINNQLENSDYLVISSKRVYKSILHNPDRYPQTSQFYQALFKGETTYKLYKTFESYPELKLGPIDLVISDDNAPESFTIFDHPKVWIFANTNNTD</sequence>
<feature type="transmembrane region" description="Helical" evidence="8">
    <location>
        <begin position="317"/>
        <end position="335"/>
    </location>
</feature>
<evidence type="ECO:0000256" key="6">
    <source>
        <dbReference type="ARBA" id="ARBA00022989"/>
    </source>
</evidence>
<evidence type="ECO:0000259" key="9">
    <source>
        <dbReference type="Pfam" id="PF13231"/>
    </source>
</evidence>
<evidence type="ECO:0000256" key="2">
    <source>
        <dbReference type="ARBA" id="ARBA00022475"/>
    </source>
</evidence>
<feature type="transmembrane region" description="Helical" evidence="8">
    <location>
        <begin position="171"/>
        <end position="204"/>
    </location>
</feature>
<keyword evidence="5 8" id="KW-0812">Transmembrane</keyword>
<accession>A0A955LJI5</accession>
<keyword evidence="4 10" id="KW-0808">Transferase</keyword>
<dbReference type="GO" id="GO:0016763">
    <property type="term" value="F:pentosyltransferase activity"/>
    <property type="evidence" value="ECO:0007669"/>
    <property type="project" value="TreeGrafter"/>
</dbReference>
<name>A0A955LJI5_UNCKA</name>
<evidence type="ECO:0000256" key="8">
    <source>
        <dbReference type="SAM" id="Phobius"/>
    </source>
</evidence>
<feature type="domain" description="Glycosyltransferase RgtA/B/C/D-like" evidence="9">
    <location>
        <begin position="94"/>
        <end position="212"/>
    </location>
</feature>
<dbReference type="InterPro" id="IPR038731">
    <property type="entry name" value="RgtA/B/C-like"/>
</dbReference>
<dbReference type="GO" id="GO:0005886">
    <property type="term" value="C:plasma membrane"/>
    <property type="evidence" value="ECO:0007669"/>
    <property type="project" value="UniProtKB-SubCell"/>
</dbReference>
<keyword evidence="6 8" id="KW-1133">Transmembrane helix</keyword>
<dbReference type="PANTHER" id="PTHR33908">
    <property type="entry name" value="MANNOSYLTRANSFERASE YKCB-RELATED"/>
    <property type="match status" value="1"/>
</dbReference>
<dbReference type="Pfam" id="PF13231">
    <property type="entry name" value="PMT_2"/>
    <property type="match status" value="1"/>
</dbReference>
<proteinExistence type="predicted"/>
<feature type="transmembrane region" description="Helical" evidence="8">
    <location>
        <begin position="124"/>
        <end position="151"/>
    </location>
</feature>
<feature type="transmembrane region" description="Helical" evidence="8">
    <location>
        <begin position="90"/>
        <end position="112"/>
    </location>
</feature>
<reference evidence="10" key="1">
    <citation type="submission" date="2020-04" db="EMBL/GenBank/DDBJ databases">
        <authorList>
            <person name="Zhang T."/>
        </authorList>
    </citation>
    <scope>NUCLEOTIDE SEQUENCE</scope>
    <source>
        <strain evidence="10">HKST-UBA03</strain>
    </source>
</reference>
<feature type="transmembrane region" description="Helical" evidence="8">
    <location>
        <begin position="225"/>
        <end position="250"/>
    </location>
</feature>
<dbReference type="PANTHER" id="PTHR33908:SF11">
    <property type="entry name" value="MEMBRANE PROTEIN"/>
    <property type="match status" value="1"/>
</dbReference>
<evidence type="ECO:0000256" key="1">
    <source>
        <dbReference type="ARBA" id="ARBA00004651"/>
    </source>
</evidence>
<feature type="transmembrane region" description="Helical" evidence="8">
    <location>
        <begin position="285"/>
        <end position="310"/>
    </location>
</feature>
<gene>
    <name evidence="10" type="ORF">KC614_01570</name>
</gene>
<feature type="transmembrane region" description="Helical" evidence="8">
    <location>
        <begin position="341"/>
        <end position="360"/>
    </location>
</feature>
<comment type="subcellular location">
    <subcellularLocation>
        <location evidence="1">Cell membrane</location>
        <topology evidence="1">Multi-pass membrane protein</topology>
    </subcellularLocation>
</comment>
<dbReference type="Proteomes" id="UP000751518">
    <property type="component" value="Unassembled WGS sequence"/>
</dbReference>
<evidence type="ECO:0000256" key="7">
    <source>
        <dbReference type="ARBA" id="ARBA00023136"/>
    </source>
</evidence>
<protein>
    <submittedName>
        <fullName evidence="10">Glycosyltransferase family 39 protein</fullName>
        <ecNumber evidence="10">2.4.-.-</ecNumber>
    </submittedName>
</protein>
<evidence type="ECO:0000256" key="5">
    <source>
        <dbReference type="ARBA" id="ARBA00022692"/>
    </source>
</evidence>
<evidence type="ECO:0000313" key="10">
    <source>
        <dbReference type="EMBL" id="MCA9391877.1"/>
    </source>
</evidence>
<evidence type="ECO:0000256" key="3">
    <source>
        <dbReference type="ARBA" id="ARBA00022676"/>
    </source>
</evidence>
<dbReference type="AlphaFoldDB" id="A0A955LJI5"/>
<organism evidence="10 11">
    <name type="scientific">candidate division WWE3 bacterium</name>
    <dbReference type="NCBI Taxonomy" id="2053526"/>
    <lineage>
        <taxon>Bacteria</taxon>
        <taxon>Katanobacteria</taxon>
    </lineage>
</organism>
<keyword evidence="3 10" id="KW-0328">Glycosyltransferase</keyword>
<keyword evidence="7 8" id="KW-0472">Membrane</keyword>
<evidence type="ECO:0000256" key="4">
    <source>
        <dbReference type="ARBA" id="ARBA00022679"/>
    </source>
</evidence>
<dbReference type="InterPro" id="IPR050297">
    <property type="entry name" value="LipidA_mod_glycosyltrf_83"/>
</dbReference>
<feature type="transmembrane region" description="Helical" evidence="8">
    <location>
        <begin position="372"/>
        <end position="392"/>
    </location>
</feature>
<dbReference type="EC" id="2.4.-.-" evidence="10"/>
<comment type="caution">
    <text evidence="10">The sequence shown here is derived from an EMBL/GenBank/DDBJ whole genome shotgun (WGS) entry which is preliminary data.</text>
</comment>
<keyword evidence="2" id="KW-1003">Cell membrane</keyword>
<reference evidence="10" key="2">
    <citation type="journal article" date="2021" name="Microbiome">
        <title>Successional dynamics and alternative stable states in a saline activated sludge microbial community over 9 years.</title>
        <authorList>
            <person name="Wang Y."/>
            <person name="Ye J."/>
            <person name="Ju F."/>
            <person name="Liu L."/>
            <person name="Boyd J.A."/>
            <person name="Deng Y."/>
            <person name="Parks D.H."/>
            <person name="Jiang X."/>
            <person name="Yin X."/>
            <person name="Woodcroft B.J."/>
            <person name="Tyson G.W."/>
            <person name="Hugenholtz P."/>
            <person name="Polz M.F."/>
            <person name="Zhang T."/>
        </authorList>
    </citation>
    <scope>NUCLEOTIDE SEQUENCE</scope>
    <source>
        <strain evidence="10">HKST-UBA03</strain>
    </source>
</reference>
<dbReference type="EMBL" id="JAGQKZ010000008">
    <property type="protein sequence ID" value="MCA9391877.1"/>
    <property type="molecule type" value="Genomic_DNA"/>
</dbReference>